<accession>A0A8D9H550</accession>
<dbReference type="EMBL" id="LS974618">
    <property type="protein sequence ID" value="CAG7892820.1"/>
    <property type="molecule type" value="Genomic_DNA"/>
</dbReference>
<proteinExistence type="predicted"/>
<name>A0A8D9H550_BRACM</name>
<evidence type="ECO:0000256" key="1">
    <source>
        <dbReference type="SAM" id="SignalP"/>
    </source>
</evidence>
<evidence type="ECO:0000313" key="2">
    <source>
        <dbReference type="EMBL" id="CAG7892820.1"/>
    </source>
</evidence>
<feature type="chain" id="PRO_5034883207" evidence="1">
    <location>
        <begin position="40"/>
        <end position="60"/>
    </location>
</feature>
<feature type="non-terminal residue" evidence="2">
    <location>
        <position position="60"/>
    </location>
</feature>
<dbReference type="Gramene" id="A02p17720.2_BraZ1">
    <property type="protein sequence ID" value="A02p17720.2_BraZ1.CDS.1"/>
    <property type="gene ID" value="A02g17720.2_BraZ1"/>
</dbReference>
<sequence length="60" mass="7271">MPISFSELMFHRMQWIHGCCCRICYFSLSLFVFLEQSCGLQGNEPIRKLICTYWSVWIWM</sequence>
<feature type="signal peptide" evidence="1">
    <location>
        <begin position="1"/>
        <end position="39"/>
    </location>
</feature>
<reference evidence="2 3" key="1">
    <citation type="submission" date="2021-07" db="EMBL/GenBank/DDBJ databases">
        <authorList>
            <consortium name="Genoscope - CEA"/>
            <person name="William W."/>
        </authorList>
    </citation>
    <scope>NUCLEOTIDE SEQUENCE [LARGE SCALE GENOMIC DNA]</scope>
</reference>
<evidence type="ECO:0000313" key="3">
    <source>
        <dbReference type="Proteomes" id="UP000694005"/>
    </source>
</evidence>
<dbReference type="AlphaFoldDB" id="A0A8D9H550"/>
<gene>
    <name evidence="2" type="ORF">BRAPAZ1V2_A02P17720.2</name>
</gene>
<organism evidence="2 3">
    <name type="scientific">Brassica campestris</name>
    <name type="common">Field mustard</name>
    <dbReference type="NCBI Taxonomy" id="3711"/>
    <lineage>
        <taxon>Eukaryota</taxon>
        <taxon>Viridiplantae</taxon>
        <taxon>Streptophyta</taxon>
        <taxon>Embryophyta</taxon>
        <taxon>Tracheophyta</taxon>
        <taxon>Spermatophyta</taxon>
        <taxon>Magnoliopsida</taxon>
        <taxon>eudicotyledons</taxon>
        <taxon>Gunneridae</taxon>
        <taxon>Pentapetalae</taxon>
        <taxon>rosids</taxon>
        <taxon>malvids</taxon>
        <taxon>Brassicales</taxon>
        <taxon>Brassicaceae</taxon>
        <taxon>Brassiceae</taxon>
        <taxon>Brassica</taxon>
    </lineage>
</organism>
<protein>
    <submittedName>
        <fullName evidence="2">Uncharacterized protein</fullName>
    </submittedName>
</protein>
<keyword evidence="1" id="KW-0732">Signal</keyword>
<dbReference type="Proteomes" id="UP000694005">
    <property type="component" value="Chromosome A02"/>
</dbReference>